<dbReference type="InterPro" id="IPR026333">
    <property type="entry name" value="ATP_dep_DNA_lig_pp_1105_fam"/>
</dbReference>
<keyword evidence="12" id="KW-0131">Cell cycle</keyword>
<comment type="catalytic activity">
    <reaction evidence="13">
        <text>ATP + (deoxyribonucleotide)n-3'-hydroxyl + 5'-phospho-(deoxyribonucleotide)m = (deoxyribonucleotide)n+m + AMP + diphosphate.</text>
        <dbReference type="EC" id="6.5.1.1"/>
    </reaction>
</comment>
<evidence type="ECO:0000256" key="8">
    <source>
        <dbReference type="ARBA" id="ARBA00022840"/>
    </source>
</evidence>
<dbReference type="GO" id="GO:0046872">
    <property type="term" value="F:metal ion binding"/>
    <property type="evidence" value="ECO:0007669"/>
    <property type="project" value="UniProtKB-KW"/>
</dbReference>
<evidence type="ECO:0000313" key="16">
    <source>
        <dbReference type="Proteomes" id="UP000634004"/>
    </source>
</evidence>
<dbReference type="GO" id="GO:0006310">
    <property type="term" value="P:DNA recombination"/>
    <property type="evidence" value="ECO:0007669"/>
    <property type="project" value="UniProtKB-KW"/>
</dbReference>
<evidence type="ECO:0000256" key="11">
    <source>
        <dbReference type="ARBA" id="ARBA00023204"/>
    </source>
</evidence>
<gene>
    <name evidence="15" type="ORF">GCM10009069_06530</name>
</gene>
<name>A0A8J3G1E1_9PROT</name>
<keyword evidence="16" id="KW-1185">Reference proteome</keyword>
<dbReference type="InterPro" id="IPR036599">
    <property type="entry name" value="DNA_ligase_N_sf"/>
</dbReference>
<evidence type="ECO:0000256" key="5">
    <source>
        <dbReference type="ARBA" id="ARBA00022723"/>
    </source>
</evidence>
<dbReference type="RefSeq" id="WP_189495369.1">
    <property type="nucleotide sequence ID" value="NZ_BMZH01000002.1"/>
</dbReference>
<dbReference type="InterPro" id="IPR012309">
    <property type="entry name" value="DNA_ligase_ATP-dep_C"/>
</dbReference>
<keyword evidence="10" id="KW-0233">DNA recombination</keyword>
<evidence type="ECO:0000256" key="10">
    <source>
        <dbReference type="ARBA" id="ARBA00023172"/>
    </source>
</evidence>
<comment type="caution">
    <text evidence="15">The sequence shown here is derived from an EMBL/GenBank/DDBJ whole genome shotgun (WGS) entry which is preliminary data.</text>
</comment>
<dbReference type="Gene3D" id="1.10.3260.10">
    <property type="entry name" value="DNA ligase, ATP-dependent, N-terminal domain"/>
    <property type="match status" value="1"/>
</dbReference>
<evidence type="ECO:0000256" key="2">
    <source>
        <dbReference type="ARBA" id="ARBA00022598"/>
    </source>
</evidence>
<evidence type="ECO:0000259" key="14">
    <source>
        <dbReference type="PROSITE" id="PS50160"/>
    </source>
</evidence>
<dbReference type="GO" id="GO:0006281">
    <property type="term" value="P:DNA repair"/>
    <property type="evidence" value="ECO:0007669"/>
    <property type="project" value="UniProtKB-KW"/>
</dbReference>
<dbReference type="NCBIfam" id="TIGR04120">
    <property type="entry name" value="DNA_lig_bact"/>
    <property type="match status" value="1"/>
</dbReference>
<proteinExistence type="predicted"/>
<dbReference type="PROSITE" id="PS00697">
    <property type="entry name" value="DNA_LIGASE_A1"/>
    <property type="match status" value="1"/>
</dbReference>
<keyword evidence="8" id="KW-0067">ATP-binding</keyword>
<dbReference type="Gene3D" id="2.40.50.140">
    <property type="entry name" value="Nucleic acid-binding proteins"/>
    <property type="match status" value="1"/>
</dbReference>
<dbReference type="GO" id="GO:0003677">
    <property type="term" value="F:DNA binding"/>
    <property type="evidence" value="ECO:0007669"/>
    <property type="project" value="InterPro"/>
</dbReference>
<keyword evidence="6" id="KW-0547">Nucleotide-binding</keyword>
<evidence type="ECO:0000256" key="1">
    <source>
        <dbReference type="ARBA" id="ARBA00012727"/>
    </source>
</evidence>
<dbReference type="GO" id="GO:0006260">
    <property type="term" value="P:DNA replication"/>
    <property type="evidence" value="ECO:0007669"/>
    <property type="project" value="UniProtKB-KW"/>
</dbReference>
<dbReference type="Pfam" id="PF04679">
    <property type="entry name" value="DNA_ligase_A_C"/>
    <property type="match status" value="1"/>
</dbReference>
<reference evidence="15" key="2">
    <citation type="submission" date="2020-09" db="EMBL/GenBank/DDBJ databases">
        <authorList>
            <person name="Sun Q."/>
            <person name="Kim S."/>
        </authorList>
    </citation>
    <scope>NUCLEOTIDE SEQUENCE</scope>
    <source>
        <strain evidence="15">KCTC 32513</strain>
    </source>
</reference>
<dbReference type="EMBL" id="BMZH01000002">
    <property type="protein sequence ID" value="GHA86016.1"/>
    <property type="molecule type" value="Genomic_DNA"/>
</dbReference>
<keyword evidence="5" id="KW-0479">Metal-binding</keyword>
<dbReference type="InterPro" id="IPR016059">
    <property type="entry name" value="DNA_ligase_ATP-dep_CS"/>
</dbReference>
<organism evidence="15 16">
    <name type="scientific">Algimonas arctica</name>
    <dbReference type="NCBI Taxonomy" id="1479486"/>
    <lineage>
        <taxon>Bacteria</taxon>
        <taxon>Pseudomonadati</taxon>
        <taxon>Pseudomonadota</taxon>
        <taxon>Alphaproteobacteria</taxon>
        <taxon>Maricaulales</taxon>
        <taxon>Robiginitomaculaceae</taxon>
        <taxon>Algimonas</taxon>
    </lineage>
</organism>
<accession>A0A8J3G1E1</accession>
<dbReference type="GO" id="GO:0051301">
    <property type="term" value="P:cell division"/>
    <property type="evidence" value="ECO:0007669"/>
    <property type="project" value="UniProtKB-KW"/>
</dbReference>
<dbReference type="PANTHER" id="PTHR45674:SF13">
    <property type="entry name" value="DNA LIGASE-RELATED"/>
    <property type="match status" value="1"/>
</dbReference>
<evidence type="ECO:0000256" key="9">
    <source>
        <dbReference type="ARBA" id="ARBA00022842"/>
    </source>
</evidence>
<dbReference type="AlphaFoldDB" id="A0A8J3G1E1"/>
<keyword evidence="9" id="KW-0460">Magnesium</keyword>
<evidence type="ECO:0000256" key="3">
    <source>
        <dbReference type="ARBA" id="ARBA00022618"/>
    </source>
</evidence>
<dbReference type="PANTHER" id="PTHR45674">
    <property type="entry name" value="DNA LIGASE 1/3 FAMILY MEMBER"/>
    <property type="match status" value="1"/>
</dbReference>
<evidence type="ECO:0000256" key="6">
    <source>
        <dbReference type="ARBA" id="ARBA00022741"/>
    </source>
</evidence>
<dbReference type="InterPro" id="IPR012308">
    <property type="entry name" value="DNA_ligase_ATP-dep_N"/>
</dbReference>
<protein>
    <recommendedName>
        <fullName evidence="1">DNA ligase (ATP)</fullName>
        <ecNumber evidence="1">6.5.1.1</ecNumber>
    </recommendedName>
</protein>
<dbReference type="InterPro" id="IPR050191">
    <property type="entry name" value="ATP-dep_DNA_ligase"/>
</dbReference>
<dbReference type="Gene3D" id="3.30.470.30">
    <property type="entry name" value="DNA ligase/mRNA capping enzyme"/>
    <property type="match status" value="1"/>
</dbReference>
<reference evidence="15" key="1">
    <citation type="journal article" date="2014" name="Int. J. Syst. Evol. Microbiol.">
        <title>Complete genome sequence of Corynebacterium casei LMG S-19264T (=DSM 44701T), isolated from a smear-ripened cheese.</title>
        <authorList>
            <consortium name="US DOE Joint Genome Institute (JGI-PGF)"/>
            <person name="Walter F."/>
            <person name="Albersmeier A."/>
            <person name="Kalinowski J."/>
            <person name="Ruckert C."/>
        </authorList>
    </citation>
    <scope>NUCLEOTIDE SEQUENCE</scope>
    <source>
        <strain evidence="15">KCTC 32513</strain>
    </source>
</reference>
<dbReference type="InterPro" id="IPR012340">
    <property type="entry name" value="NA-bd_OB-fold"/>
</dbReference>
<dbReference type="SUPFAM" id="SSF50249">
    <property type="entry name" value="Nucleic acid-binding proteins"/>
    <property type="match status" value="1"/>
</dbReference>
<dbReference type="Pfam" id="PF01068">
    <property type="entry name" value="DNA_ligase_A_M"/>
    <property type="match status" value="1"/>
</dbReference>
<evidence type="ECO:0000256" key="13">
    <source>
        <dbReference type="ARBA" id="ARBA00034003"/>
    </source>
</evidence>
<dbReference type="GO" id="GO:0003910">
    <property type="term" value="F:DNA ligase (ATP) activity"/>
    <property type="evidence" value="ECO:0007669"/>
    <property type="project" value="UniProtKB-EC"/>
</dbReference>
<keyword evidence="7" id="KW-0227">DNA damage</keyword>
<feature type="domain" description="ATP-dependent DNA ligase family profile" evidence="14">
    <location>
        <begin position="304"/>
        <end position="436"/>
    </location>
</feature>
<keyword evidence="3" id="KW-0132">Cell division</keyword>
<dbReference type="InterPro" id="IPR012310">
    <property type="entry name" value="DNA_ligase_ATP-dep_cent"/>
</dbReference>
<keyword evidence="4" id="KW-0235">DNA replication</keyword>
<dbReference type="EC" id="6.5.1.1" evidence="1"/>
<evidence type="ECO:0000256" key="7">
    <source>
        <dbReference type="ARBA" id="ARBA00022763"/>
    </source>
</evidence>
<dbReference type="SUPFAM" id="SSF56091">
    <property type="entry name" value="DNA ligase/mRNA capping enzyme, catalytic domain"/>
    <property type="match status" value="1"/>
</dbReference>
<evidence type="ECO:0000256" key="4">
    <source>
        <dbReference type="ARBA" id="ARBA00022705"/>
    </source>
</evidence>
<sequence length="534" mass="60804">MSFAAFADLLDDLYFTNSTLAKEAILSDYLRRTPDPDRGWALAAIGGTLSFDLFKRNLVKTLMEERMDPYLFQLSRHYVGELSETVALAWPQSSEPVRLNRLPDLHEVIDEFTRRDKPGIRAYLVTLLDNMSPPQRWALLKLGTRGLRIGMSARTVKKTLANMAGVDVGVLEKLWHGITPPYTSLFAWIDGNAEMPDISNVLTYSPVMLSHPIDEAADLDRLSPETHHAEWKWDGIRVQVAGMNGEARIYSRTGDDISHSFPDLAATVNWDAVIDGELLVRPDGQIGSFNDLQQRLGKKKPSGALMKRLPAHLIAYDIISENGVSFRDQTLDARRKTLEAFIAERHPDHYTISEILEWTTVDDLRGLRQEAADSEGLKEGLMVKRRDTPYVSGRPKHAWYKWKRDPFLLDAVLMYAQRGTGKRSSYYSDYTFGLWANVEGEAKLLPIGKAYFGFTDEELKQLDSWIRNHKVARYGPVQEVDKELVFEVAFDSAHESPRHKSGYALRFPRISRIRWDKPAHEADRLEIMDTLIGK</sequence>
<dbReference type="GO" id="GO:0005524">
    <property type="term" value="F:ATP binding"/>
    <property type="evidence" value="ECO:0007669"/>
    <property type="project" value="UniProtKB-KW"/>
</dbReference>
<dbReference type="PROSITE" id="PS50160">
    <property type="entry name" value="DNA_LIGASE_A3"/>
    <property type="match status" value="1"/>
</dbReference>
<evidence type="ECO:0000313" key="15">
    <source>
        <dbReference type="EMBL" id="GHA86016.1"/>
    </source>
</evidence>
<dbReference type="NCBIfam" id="NF006701">
    <property type="entry name" value="PRK09247.1"/>
    <property type="match status" value="1"/>
</dbReference>
<evidence type="ECO:0000256" key="12">
    <source>
        <dbReference type="ARBA" id="ARBA00023306"/>
    </source>
</evidence>
<keyword evidence="11" id="KW-0234">DNA repair</keyword>
<keyword evidence="2 15" id="KW-0436">Ligase</keyword>
<dbReference type="Proteomes" id="UP000634004">
    <property type="component" value="Unassembled WGS sequence"/>
</dbReference>
<dbReference type="Pfam" id="PF04675">
    <property type="entry name" value="DNA_ligase_A_N"/>
    <property type="match status" value="1"/>
</dbReference>